<dbReference type="SMART" id="SM00320">
    <property type="entry name" value="WD40"/>
    <property type="match status" value="4"/>
</dbReference>
<proteinExistence type="predicted"/>
<keyword evidence="2" id="KW-0853">WD repeat</keyword>
<feature type="domain" description="IFT140 first beta-propeller" evidence="7">
    <location>
        <begin position="3"/>
        <end position="426"/>
    </location>
</feature>
<comment type="subcellular location">
    <subcellularLocation>
        <location evidence="1">Cell projection</location>
        <location evidence="1">Cilium</location>
    </subcellularLocation>
</comment>
<dbReference type="Pfam" id="PF24762">
    <property type="entry name" value="TPR_IF140-IFT172"/>
    <property type="match status" value="1"/>
</dbReference>
<keyword evidence="6" id="KW-0966">Cell projection</keyword>
<dbReference type="InterPro" id="IPR056168">
    <property type="entry name" value="TPR_IF140/IFT172/WDR19"/>
</dbReference>
<evidence type="ECO:0000259" key="9">
    <source>
        <dbReference type="Pfam" id="PF24760"/>
    </source>
</evidence>
<evidence type="ECO:0000256" key="6">
    <source>
        <dbReference type="ARBA" id="ARBA00023273"/>
    </source>
</evidence>
<keyword evidence="4" id="KW-0802">TPR repeat</keyword>
<dbReference type="InterPro" id="IPR001680">
    <property type="entry name" value="WD40_rpt"/>
</dbReference>
<evidence type="ECO:0000256" key="3">
    <source>
        <dbReference type="ARBA" id="ARBA00022737"/>
    </source>
</evidence>
<evidence type="ECO:0000259" key="10">
    <source>
        <dbReference type="Pfam" id="PF24762"/>
    </source>
</evidence>
<dbReference type="GO" id="GO:0036064">
    <property type="term" value="C:ciliary basal body"/>
    <property type="evidence" value="ECO:0007669"/>
    <property type="project" value="TreeGrafter"/>
</dbReference>
<keyword evidence="3" id="KW-0677">Repeat</keyword>
<sequence length="1501" mass="169225">MTLYFETPVLFKEANVISTNQVWHPNAPLLAIASYSQDRGGFVGIFDELGEPLKEVTFPVHAVSQVTSLVWHPERNMLVIGWENGEIRAWNGVDKEFVNVAGPHKAPVILLEFSQKGGRLVSCDSTGSLVGWKVDSKNQMMTVFHHELKESITHLTFRLTVRNHGDYDIEGLAKAAVNGDEQALDIFSSWRPKTTARKFKVQDSADNNCFFVGTQQGSVYYINDGGVCREVLNTDAVPLNYILHHPINNTLIIMMEGLTIGHFAIDSQGQLSELMKVKLSGRGQALRGVSNQGLVWATNTCLAVLTGDLTVRVWDIESNDNYILPTELRHFEKVDSKPQLNEHFSCISFCKVNQTLCAGTNIGRIYFWRKKQARAESVDPNDCVWELHNLCNISGTIKQLVWGSVNFRLPLLSVNCVTKVYIMKEQNLCTCFSESIWATQRTASQILLETLETSSVVNTDMQVTDMSINRSYIAVTNGRFISVYDIVDKDHEKITYEVSYNAQKKNEKKALGISLINNFSCDNEGIILFGKSIVILTPAGVLIKAHTGSNIFSIPSTPAEGEPIGIDVTSNYLTVFTMEGYLKIYDLSETEPKVITPIRSLYDMCTDFGEIIQAKANSNGSKVALTLAAANLVPDGKLYVWDVEQDNLNLSYDFRKFNCSKSNTYEDFRDICDELIDDDADETTALYNKICTNRIPLSLHWDNEDARLLICNAKKLKSSGGRKPYLSLYGKEHNENKTAVKRSLEDEDQVVITMFISTDHGIRIQDIKAIDAESKLIGLATPFMVVLSKHNIERVVMNDFNGLEKCNKATKEAILDFSYNLSLGNMDAAFKAIKLIQSAGVWQSLARMCVKTRRLDVASVCLGHMGDAKAARALRLAVADASLPIEAKIAVLAIQLNMLDEAEQLYMQCERYDLLNKFYQSRNRMDEALKVAESNDRIHLKNTEHMYAQMLEQNGNLREAVYRYERANTHVQEIPRMLVEQPDQLEVYMSTTTEPELLKWWGQYIESQGDLNGALRTYAKAGDIYNQVRTLCFMEEEGRATELTRANTDKAAFYHMARHYETLNNIKQSVEFFKKANAYSNAVRLCKENNMGEELWSIALVAGRQEKLECARYFEEVGDAEKAIMCYHRAGMFHKALDLAFKFEQFDVLQQVAVSLDWNSDPALIKKCADFFVANEQYDKAVDLLAVGKHYIDAINICLSHNVQLTEDLVEKLTPEKEAVDETTKNKILESLAESLMIQGHYQLATKKFTQAGDRVRAMKALLKSGDTDKIIFFAGVSRQREIYIMAANYLQSLDWQNKPEVLRNIITFYSKGKAQDLLANFYVACAQIEIDEFQNYEKAYGALTEASRCLTKIPNASVQHEKASEVVKKRMVAIKRFIDIRRLFERGDIDNAITQSRQFLVAGGPDLEESVRRGDVYALMIHHYVKNQEFLEAKQVLTELRQVLSSSGNVPITYYVNKELIEALAAGLGTTVGILIPSSSKLRSSVSQDQGEGEIEEEVN</sequence>
<dbReference type="Pfam" id="PF23383">
    <property type="entry name" value="Beta-prop_IFT140_1st"/>
    <property type="match status" value="1"/>
</dbReference>
<dbReference type="InterPro" id="IPR056154">
    <property type="entry name" value="Beta-prop_IFT140_1st"/>
</dbReference>
<dbReference type="FunFam" id="1.25.40.470:FF:000015">
    <property type="entry name" value="Intraflagellar transport particle protein 140"/>
    <property type="match status" value="1"/>
</dbReference>
<feature type="domain" description="IF140/IFT172/WDR19 TPR" evidence="10">
    <location>
        <begin position="824"/>
        <end position="1309"/>
    </location>
</feature>
<evidence type="ECO:0000256" key="4">
    <source>
        <dbReference type="ARBA" id="ARBA00022803"/>
    </source>
</evidence>
<reference evidence="11" key="1">
    <citation type="journal article" date="2016" name="Sci. Rep.">
        <title>Molecular characterization of firefly nuptial gifts: a multi-omics approach sheds light on postcopulatory sexual selection.</title>
        <authorList>
            <person name="Al-Wathiqui N."/>
            <person name="Fallon T.R."/>
            <person name="South A."/>
            <person name="Weng J.K."/>
            <person name="Lewis S.M."/>
        </authorList>
    </citation>
    <scope>NUCLEOTIDE SEQUENCE</scope>
</reference>
<dbReference type="Gene3D" id="2.130.10.10">
    <property type="entry name" value="YVTN repeat-like/Quinoprotein amine dehydrogenase"/>
    <property type="match status" value="2"/>
</dbReference>
<keyword evidence="5" id="KW-0969">Cilium</keyword>
<dbReference type="Gene3D" id="1.25.40.470">
    <property type="match status" value="2"/>
</dbReference>
<evidence type="ECO:0000259" key="8">
    <source>
        <dbReference type="Pfam" id="PF23385"/>
    </source>
</evidence>
<feature type="domain" description="IFT140 second beta-propeller" evidence="8">
    <location>
        <begin position="436"/>
        <end position="789"/>
    </location>
</feature>
<evidence type="ECO:0000256" key="1">
    <source>
        <dbReference type="ARBA" id="ARBA00004138"/>
    </source>
</evidence>
<evidence type="ECO:0000256" key="2">
    <source>
        <dbReference type="ARBA" id="ARBA00022574"/>
    </source>
</evidence>
<dbReference type="InterPro" id="IPR011990">
    <property type="entry name" value="TPR-like_helical_dom_sf"/>
</dbReference>
<dbReference type="GO" id="GO:0005930">
    <property type="term" value="C:axoneme"/>
    <property type="evidence" value="ECO:0007669"/>
    <property type="project" value="TreeGrafter"/>
</dbReference>
<evidence type="ECO:0000256" key="5">
    <source>
        <dbReference type="ARBA" id="ARBA00023069"/>
    </source>
</evidence>
<dbReference type="InterPro" id="IPR015943">
    <property type="entry name" value="WD40/YVTN_repeat-like_dom_sf"/>
</dbReference>
<dbReference type="GO" id="GO:0030991">
    <property type="term" value="C:intraciliary transport particle A"/>
    <property type="evidence" value="ECO:0007669"/>
    <property type="project" value="TreeGrafter"/>
</dbReference>
<accession>A0A1Y1LC70</accession>
<organism evidence="11">
    <name type="scientific">Photinus pyralis</name>
    <name type="common">Common eastern firefly</name>
    <name type="synonym">Lampyris pyralis</name>
    <dbReference type="NCBI Taxonomy" id="7054"/>
    <lineage>
        <taxon>Eukaryota</taxon>
        <taxon>Metazoa</taxon>
        <taxon>Ecdysozoa</taxon>
        <taxon>Arthropoda</taxon>
        <taxon>Hexapoda</taxon>
        <taxon>Insecta</taxon>
        <taxon>Pterygota</taxon>
        <taxon>Neoptera</taxon>
        <taxon>Endopterygota</taxon>
        <taxon>Coleoptera</taxon>
        <taxon>Polyphaga</taxon>
        <taxon>Elateriformia</taxon>
        <taxon>Elateroidea</taxon>
        <taxon>Lampyridae</taxon>
        <taxon>Lampyrinae</taxon>
        <taxon>Photinus</taxon>
    </lineage>
</organism>
<dbReference type="InterPro" id="IPR036322">
    <property type="entry name" value="WD40_repeat_dom_sf"/>
</dbReference>
<evidence type="ECO:0000313" key="11">
    <source>
        <dbReference type="EMBL" id="JAV71213.1"/>
    </source>
</evidence>
<dbReference type="GO" id="GO:0035721">
    <property type="term" value="P:intraciliary retrograde transport"/>
    <property type="evidence" value="ECO:0007669"/>
    <property type="project" value="TreeGrafter"/>
</dbReference>
<feature type="domain" description="IF140 C-terminal TPR" evidence="9">
    <location>
        <begin position="1317"/>
        <end position="1442"/>
    </location>
</feature>
<evidence type="ECO:0000259" key="7">
    <source>
        <dbReference type="Pfam" id="PF23383"/>
    </source>
</evidence>
<dbReference type="PANTHER" id="PTHR15722:SF7">
    <property type="entry name" value="INTRAFLAGELLAR TRANSPORT PROTEIN 140 HOMOLOG"/>
    <property type="match status" value="1"/>
</dbReference>
<dbReference type="SUPFAM" id="SSF48452">
    <property type="entry name" value="TPR-like"/>
    <property type="match status" value="1"/>
</dbReference>
<dbReference type="PANTHER" id="PTHR15722">
    <property type="entry name" value="IFT140/172-RELATED"/>
    <property type="match status" value="1"/>
</dbReference>
<dbReference type="FunFam" id="2.130.10.10:FF:000839">
    <property type="entry name" value="Uncharacterized protein, isoform A"/>
    <property type="match status" value="1"/>
</dbReference>
<name>A0A1Y1LC70_PHOPY</name>
<dbReference type="InterPro" id="IPR056155">
    <property type="entry name" value="Beta-prop_IFT140_2nd"/>
</dbReference>
<protein>
    <submittedName>
        <fullName evidence="11">Uncharacterized protein</fullName>
    </submittedName>
</protein>
<dbReference type="EMBL" id="GEZM01060181">
    <property type="protein sequence ID" value="JAV71213.1"/>
    <property type="molecule type" value="Transcribed_RNA"/>
</dbReference>
<dbReference type="InterPro" id="IPR056156">
    <property type="entry name" value="TPR_IF140_C"/>
</dbReference>
<dbReference type="SUPFAM" id="SSF50978">
    <property type="entry name" value="WD40 repeat-like"/>
    <property type="match status" value="2"/>
</dbReference>
<dbReference type="Pfam" id="PF23385">
    <property type="entry name" value="Beta-prop_IFT140_2nd"/>
    <property type="match status" value="1"/>
</dbReference>
<dbReference type="Pfam" id="PF24760">
    <property type="entry name" value="TPR_IF140_C"/>
    <property type="match status" value="1"/>
</dbReference>